<proteinExistence type="predicted"/>
<dbReference type="PANTHER" id="PTHR46118">
    <property type="entry name" value="PROTEIN ABHD11"/>
    <property type="match status" value="1"/>
</dbReference>
<dbReference type="GO" id="GO:0016787">
    <property type="term" value="F:hydrolase activity"/>
    <property type="evidence" value="ECO:0007669"/>
    <property type="project" value="UniProtKB-KW"/>
</dbReference>
<evidence type="ECO:0000313" key="4">
    <source>
        <dbReference type="Proteomes" id="UP001207408"/>
    </source>
</evidence>
<protein>
    <submittedName>
        <fullName evidence="3">Alpha/beta fold hydrolase</fullName>
    </submittedName>
</protein>
<organism evidence="3 4">
    <name type="scientific">Plebeiibacterium marinum</name>
    <dbReference type="NCBI Taxonomy" id="2992111"/>
    <lineage>
        <taxon>Bacteria</taxon>
        <taxon>Pseudomonadati</taxon>
        <taxon>Bacteroidota</taxon>
        <taxon>Bacteroidia</taxon>
        <taxon>Marinilabiliales</taxon>
        <taxon>Marinilabiliaceae</taxon>
        <taxon>Plebeiibacterium</taxon>
    </lineage>
</organism>
<dbReference type="PANTHER" id="PTHR46118:SF4">
    <property type="entry name" value="PROTEIN ABHD11"/>
    <property type="match status" value="1"/>
</dbReference>
<dbReference type="EMBL" id="JAPDPI010000039">
    <property type="protein sequence ID" value="MCW3807150.1"/>
    <property type="molecule type" value="Genomic_DNA"/>
</dbReference>
<evidence type="ECO:0000256" key="1">
    <source>
        <dbReference type="ARBA" id="ARBA00022801"/>
    </source>
</evidence>
<dbReference type="Pfam" id="PF00561">
    <property type="entry name" value="Abhydrolase_1"/>
    <property type="match status" value="1"/>
</dbReference>
<keyword evidence="4" id="KW-1185">Reference proteome</keyword>
<dbReference type="InterPro" id="IPR000073">
    <property type="entry name" value="AB_hydrolase_1"/>
</dbReference>
<evidence type="ECO:0000313" key="3">
    <source>
        <dbReference type="EMBL" id="MCW3807150.1"/>
    </source>
</evidence>
<keyword evidence="1 3" id="KW-0378">Hydrolase</keyword>
<dbReference type="AlphaFoldDB" id="A0AAE3MGN2"/>
<gene>
    <name evidence="3" type="ORF">OM074_16050</name>
</gene>
<feature type="domain" description="AB hydrolase-1" evidence="2">
    <location>
        <begin position="15"/>
        <end position="252"/>
    </location>
</feature>
<dbReference type="RefSeq" id="WP_301201271.1">
    <property type="nucleotide sequence ID" value="NZ_JAPDPI010000039.1"/>
</dbReference>
<dbReference type="Gene3D" id="3.40.50.1820">
    <property type="entry name" value="alpha/beta hydrolase"/>
    <property type="match status" value="1"/>
</dbReference>
<comment type="caution">
    <text evidence="3">The sequence shown here is derived from an EMBL/GenBank/DDBJ whole genome shotgun (WGS) entry which is preliminary data.</text>
</comment>
<dbReference type="PRINTS" id="PR00111">
    <property type="entry name" value="ABHYDROLASE"/>
</dbReference>
<evidence type="ECO:0000259" key="2">
    <source>
        <dbReference type="Pfam" id="PF00561"/>
    </source>
</evidence>
<reference evidence="3" key="1">
    <citation type="submission" date="2022-10" db="EMBL/GenBank/DDBJ databases">
        <authorList>
            <person name="Yu W.X."/>
        </authorList>
    </citation>
    <scope>NUCLEOTIDE SEQUENCE</scope>
    <source>
        <strain evidence="3">D04</strain>
    </source>
</reference>
<name>A0AAE3MGN2_9BACT</name>
<dbReference type="Proteomes" id="UP001207408">
    <property type="component" value="Unassembled WGS sequence"/>
</dbReference>
<dbReference type="InterPro" id="IPR029058">
    <property type="entry name" value="AB_hydrolase_fold"/>
</dbReference>
<accession>A0AAE3MGN2</accession>
<sequence length="266" mass="30320">MGLFYRKLGKGDKNLVIVHGLYGSSDNWLTVARQLMDLYQVYIVDQRNHGQSPHSNMMDYDVMAEDLKEFMSEAQIKSAYLMGHSMGGKTAMCFALKYPDMVDKLIVVDIAPKPYGSNGNYAHITNDHKNIVKALLSVNLKEHTSRSSIDKFLKDKITNDMVRSFLLKNISRGKDGLLQWKLNISAIAENLDSIMDGFSGRDELYGEEKEVFFIRGANSAYILEEDMQNVRKFFPSAQLTTIPNAGHWLHAEQTELFIKTIKYFLD</sequence>
<dbReference type="SUPFAM" id="SSF53474">
    <property type="entry name" value="alpha/beta-Hydrolases"/>
    <property type="match status" value="1"/>
</dbReference>